<sequence length="251" mass="27597">MTLNVAHSGSSTPRALVTEEPARIRATIARAPLFAALPISAIEDLSQRVAVRKVTAHHTVVTQDEPGETMFLIMSGRIKVVIFGENGREVTLSILRPGDAFGEMSLFDGEARSANCVALEACTLLALSREDLLRHLANHPRTTLNLLGEMARRLRRADESIAQLALCDVNERLVHQLVSLAREEGVDAPEGVLVRRRPTQQELANMIGSCRETISRAFNQLARDGLIIPRGRAMVVTQELIERSGRRRAAN</sequence>
<dbReference type="Pfam" id="PF13545">
    <property type="entry name" value="HTH_Crp_2"/>
    <property type="match status" value="1"/>
</dbReference>
<dbReference type="Pfam" id="PF00027">
    <property type="entry name" value="cNMP_binding"/>
    <property type="match status" value="1"/>
</dbReference>
<dbReference type="EMBL" id="CP001804">
    <property type="protein sequence ID" value="ACY16600.1"/>
    <property type="molecule type" value="Genomic_DNA"/>
</dbReference>
<dbReference type="OrthoDB" id="892842at2"/>
<dbReference type="InterPro" id="IPR014710">
    <property type="entry name" value="RmlC-like_jellyroll"/>
</dbReference>
<dbReference type="AlphaFoldDB" id="D0LJM6"/>
<dbReference type="Gene3D" id="1.10.10.10">
    <property type="entry name" value="Winged helix-like DNA-binding domain superfamily/Winged helix DNA-binding domain"/>
    <property type="match status" value="1"/>
</dbReference>
<protein>
    <submittedName>
        <fullName evidence="6">Transcriptional regulator, Crp/Fnr family</fullName>
    </submittedName>
</protein>
<evidence type="ECO:0000256" key="1">
    <source>
        <dbReference type="ARBA" id="ARBA00023015"/>
    </source>
</evidence>
<dbReference type="InterPro" id="IPR012318">
    <property type="entry name" value="HTH_CRP"/>
</dbReference>
<reference evidence="6 7" key="1">
    <citation type="journal article" date="2010" name="Stand. Genomic Sci.">
        <title>Complete genome sequence of Haliangium ochraceum type strain (SMP-2).</title>
        <authorList>
            <consortium name="US DOE Joint Genome Institute (JGI-PGF)"/>
            <person name="Ivanova N."/>
            <person name="Daum C."/>
            <person name="Lang E."/>
            <person name="Abt B."/>
            <person name="Kopitz M."/>
            <person name="Saunders E."/>
            <person name="Lapidus A."/>
            <person name="Lucas S."/>
            <person name="Glavina Del Rio T."/>
            <person name="Nolan M."/>
            <person name="Tice H."/>
            <person name="Copeland A."/>
            <person name="Cheng J.F."/>
            <person name="Chen F."/>
            <person name="Bruce D."/>
            <person name="Goodwin L."/>
            <person name="Pitluck S."/>
            <person name="Mavromatis K."/>
            <person name="Pati A."/>
            <person name="Mikhailova N."/>
            <person name="Chen A."/>
            <person name="Palaniappan K."/>
            <person name="Land M."/>
            <person name="Hauser L."/>
            <person name="Chang Y.J."/>
            <person name="Jeffries C.D."/>
            <person name="Detter J.C."/>
            <person name="Brettin T."/>
            <person name="Rohde M."/>
            <person name="Goker M."/>
            <person name="Bristow J."/>
            <person name="Markowitz V."/>
            <person name="Eisen J.A."/>
            <person name="Hugenholtz P."/>
            <person name="Kyrpides N.C."/>
            <person name="Klenk H.P."/>
        </authorList>
    </citation>
    <scope>NUCLEOTIDE SEQUENCE [LARGE SCALE GENOMIC DNA]</scope>
    <source>
        <strain evidence="7">DSM 14365 / CIP 107738 / JCM 11303 / AJ 13395 / SMP-2</strain>
    </source>
</reference>
<dbReference type="GO" id="GO:0003700">
    <property type="term" value="F:DNA-binding transcription factor activity"/>
    <property type="evidence" value="ECO:0007669"/>
    <property type="project" value="TreeGrafter"/>
</dbReference>
<dbReference type="InterPro" id="IPR050397">
    <property type="entry name" value="Env_Response_Regulators"/>
</dbReference>
<dbReference type="GO" id="GO:0005829">
    <property type="term" value="C:cytosol"/>
    <property type="evidence" value="ECO:0007669"/>
    <property type="project" value="TreeGrafter"/>
</dbReference>
<evidence type="ECO:0000313" key="7">
    <source>
        <dbReference type="Proteomes" id="UP000001880"/>
    </source>
</evidence>
<accession>D0LJM6</accession>
<dbReference type="SUPFAM" id="SSF51206">
    <property type="entry name" value="cAMP-binding domain-like"/>
    <property type="match status" value="1"/>
</dbReference>
<keyword evidence="1" id="KW-0805">Transcription regulation</keyword>
<dbReference type="eggNOG" id="COG0664">
    <property type="taxonomic scope" value="Bacteria"/>
</dbReference>
<evidence type="ECO:0000259" key="4">
    <source>
        <dbReference type="PROSITE" id="PS50042"/>
    </source>
</evidence>
<dbReference type="GO" id="GO:0003677">
    <property type="term" value="F:DNA binding"/>
    <property type="evidence" value="ECO:0007669"/>
    <property type="project" value="UniProtKB-KW"/>
</dbReference>
<dbReference type="HOGENOM" id="CLU_075053_3_4_7"/>
<dbReference type="PROSITE" id="PS50042">
    <property type="entry name" value="CNMP_BINDING_3"/>
    <property type="match status" value="1"/>
</dbReference>
<keyword evidence="2" id="KW-0238">DNA-binding</keyword>
<dbReference type="PROSITE" id="PS51063">
    <property type="entry name" value="HTH_CRP_2"/>
    <property type="match status" value="1"/>
</dbReference>
<dbReference type="InterPro" id="IPR036390">
    <property type="entry name" value="WH_DNA-bd_sf"/>
</dbReference>
<dbReference type="InterPro" id="IPR000595">
    <property type="entry name" value="cNMP-bd_dom"/>
</dbReference>
<proteinExistence type="predicted"/>
<dbReference type="InterPro" id="IPR036388">
    <property type="entry name" value="WH-like_DNA-bd_sf"/>
</dbReference>
<keyword evidence="3" id="KW-0804">Transcription</keyword>
<dbReference type="PANTHER" id="PTHR24567:SF74">
    <property type="entry name" value="HTH-TYPE TRANSCRIPTIONAL REGULATOR ARCR"/>
    <property type="match status" value="1"/>
</dbReference>
<dbReference type="CDD" id="cd00038">
    <property type="entry name" value="CAP_ED"/>
    <property type="match status" value="1"/>
</dbReference>
<evidence type="ECO:0000256" key="2">
    <source>
        <dbReference type="ARBA" id="ARBA00023125"/>
    </source>
</evidence>
<evidence type="ECO:0000256" key="3">
    <source>
        <dbReference type="ARBA" id="ARBA00023163"/>
    </source>
</evidence>
<dbReference type="Gene3D" id="2.60.120.10">
    <property type="entry name" value="Jelly Rolls"/>
    <property type="match status" value="1"/>
</dbReference>
<dbReference type="InterPro" id="IPR018490">
    <property type="entry name" value="cNMP-bd_dom_sf"/>
</dbReference>
<organism evidence="6 7">
    <name type="scientific">Haliangium ochraceum (strain DSM 14365 / JCM 11303 / SMP-2)</name>
    <dbReference type="NCBI Taxonomy" id="502025"/>
    <lineage>
        <taxon>Bacteria</taxon>
        <taxon>Pseudomonadati</taxon>
        <taxon>Myxococcota</taxon>
        <taxon>Polyangia</taxon>
        <taxon>Haliangiales</taxon>
        <taxon>Kofleriaceae</taxon>
        <taxon>Haliangium</taxon>
    </lineage>
</organism>
<dbReference type="KEGG" id="hoh:Hoch_4102"/>
<dbReference type="Proteomes" id="UP000001880">
    <property type="component" value="Chromosome"/>
</dbReference>
<dbReference type="SMART" id="SM00100">
    <property type="entry name" value="cNMP"/>
    <property type="match status" value="1"/>
</dbReference>
<dbReference type="SUPFAM" id="SSF46785">
    <property type="entry name" value="Winged helix' DNA-binding domain"/>
    <property type="match status" value="1"/>
</dbReference>
<keyword evidence="7" id="KW-1185">Reference proteome</keyword>
<name>D0LJM6_HALO1</name>
<evidence type="ECO:0000259" key="5">
    <source>
        <dbReference type="PROSITE" id="PS51063"/>
    </source>
</evidence>
<dbReference type="RefSeq" id="WP_012829198.1">
    <property type="nucleotide sequence ID" value="NC_013440.1"/>
</dbReference>
<gene>
    <name evidence="6" type="ordered locus">Hoch_4102</name>
</gene>
<feature type="domain" description="Cyclic nucleotide-binding" evidence="4">
    <location>
        <begin position="33"/>
        <end position="153"/>
    </location>
</feature>
<feature type="domain" description="HTH crp-type" evidence="5">
    <location>
        <begin position="167"/>
        <end position="240"/>
    </location>
</feature>
<dbReference type="STRING" id="502025.Hoch_4102"/>
<dbReference type="PANTHER" id="PTHR24567">
    <property type="entry name" value="CRP FAMILY TRANSCRIPTIONAL REGULATORY PROTEIN"/>
    <property type="match status" value="1"/>
</dbReference>
<dbReference type="SMART" id="SM00419">
    <property type="entry name" value="HTH_CRP"/>
    <property type="match status" value="1"/>
</dbReference>
<evidence type="ECO:0000313" key="6">
    <source>
        <dbReference type="EMBL" id="ACY16600.1"/>
    </source>
</evidence>